<feature type="signal peptide" evidence="2">
    <location>
        <begin position="1"/>
        <end position="24"/>
    </location>
</feature>
<dbReference type="EMBL" id="CAJVRL010000064">
    <property type="protein sequence ID" value="CAG8955519.1"/>
    <property type="molecule type" value="Genomic_DNA"/>
</dbReference>
<evidence type="ECO:0000313" key="3">
    <source>
        <dbReference type="EMBL" id="CAG8955519.1"/>
    </source>
</evidence>
<feature type="compositionally biased region" description="Low complexity" evidence="1">
    <location>
        <begin position="1049"/>
        <end position="1099"/>
    </location>
</feature>
<accession>A0A9N9PJ91</accession>
<keyword evidence="4" id="KW-1185">Reference proteome</keyword>
<evidence type="ECO:0008006" key="5">
    <source>
        <dbReference type="Google" id="ProtNLM"/>
    </source>
</evidence>
<dbReference type="PANTHER" id="PTHR36721">
    <property type="entry name" value="PROLINE-RICH FAMILY PROTEIN"/>
    <property type="match status" value="1"/>
</dbReference>
<sequence>MRSKHLTWILRTILAFYGAETTQADTGSFRANLQSSTNYASISTGITDRTASVTFSVNINNSLVVSQLSTSTPKILSASIYWNTSSSSKIDTIIHTTETTSISVSPQETPLVANETIISTIRSPDGLILTTTVRSLATHKASLSSSSLVQATTFRSSETIAHPSASPVPGPSVTNTLDIICANDSFDPTCVPIPTLTPNSPNMTCIFALQQACLPPQDPEELLPAEYCSDWAFDPLCLQPPVFPTPTATAEPNPLTICGVTPFHSLCLQEAPVTNSITTVPGVTVLTETRTEITQNTVITTTDDKGHPTVVPVIICPKCGPNIVLILLKLPPIPNISFRLPGFPKLPRFHFPCIPIPLIRSCKKPPTIKGHNPPPPTPPVTEPEPNEEDTDECETITVPSCTTFVTAQLDSRGSTTATMTSSTCSDIKGCSATSKGTATTSSQSGECKTVTPPVCSTFVTEKVDTSASTTERITTSTCSDVVVCSATPSSTATTTTSSVASPGPTLAIYDIHARQDVPWTLITAFTERLKNETKAETLYIEQLEAAQLIIYWRQYLTPEQAEEYKQDPAVGAVVPDSNLFLDHGIDITFDFIAQPIEESLDETERMRKRAIPVVPWTDTKFSPDGVGNDLKLISLPDGVKLADVNNYAYRDEKPNAARIYIIDSGMDTSTEAYRSLSPEPDWIFPGENLIQGEDAFDFQRVKNDWQPSLHGTCMASKAVGEPFGVSKKAALTIVRLPEPIQTQKEKEAGKTPQARTKPIINALQQVHKDIWKRDSGPLSVVSISASFSDQHALDPKNLLNSFPGPGHQLWPLFKILQKLTNTGASVVVSGGNYRKLGADYEIIRHAPAIWNHLLPIIVVGAVNDLGKRIPEQPFKSNRFWPAAKIDVYAPGYPAICASNPGASALSPYGSRNTLGHEAQWATGSSAATASVAGLVAYFMTTPGHADRIDELVQSEFLRDPDAPPAEIAKIMRDYIISKSINRSKENDPAYPAKVAYNGEVPQLKTGVSACNGPNVPAFKRDEGSPTCLLPDQPSEYPSSDASFTSLLATGTPGTSFSTPTKDTTRAATFSTATSVSTDPLSSSSSISSKTSSMMISDKTNSASSASVGSKIPDGSVPYHGFGKPRSQTPSPVSTSLSGTTPPPPVPTTIAPIPPPPPPPAPVQTQPAPPPSPPEAPKDPSCEKWSDCPQDMCAGKKGQSPQCFKKHCACF</sequence>
<feature type="chain" id="PRO_5040295404" description="Peptidase S8/S53 domain-containing protein" evidence="2">
    <location>
        <begin position="25"/>
        <end position="1210"/>
    </location>
</feature>
<dbReference type="PANTHER" id="PTHR36721:SF1">
    <property type="entry name" value="OS04G0446401 PROTEIN"/>
    <property type="match status" value="1"/>
</dbReference>
<feature type="compositionally biased region" description="Low complexity" evidence="1">
    <location>
        <begin position="1128"/>
        <end position="1139"/>
    </location>
</feature>
<comment type="caution">
    <text evidence="3">The sequence shown here is derived from an EMBL/GenBank/DDBJ whole genome shotgun (WGS) entry which is preliminary data.</text>
</comment>
<dbReference type="Proteomes" id="UP000696280">
    <property type="component" value="Unassembled WGS sequence"/>
</dbReference>
<feature type="compositionally biased region" description="Polar residues" evidence="1">
    <location>
        <begin position="1035"/>
        <end position="1048"/>
    </location>
</feature>
<gene>
    <name evidence="3" type="ORF">HYFRA_00009472</name>
</gene>
<dbReference type="InterPro" id="IPR036852">
    <property type="entry name" value="Peptidase_S8/S53_dom_sf"/>
</dbReference>
<reference evidence="3" key="1">
    <citation type="submission" date="2021-07" db="EMBL/GenBank/DDBJ databases">
        <authorList>
            <person name="Durling M."/>
        </authorList>
    </citation>
    <scope>NUCLEOTIDE SEQUENCE</scope>
</reference>
<dbReference type="GO" id="GO:0006508">
    <property type="term" value="P:proteolysis"/>
    <property type="evidence" value="ECO:0007669"/>
    <property type="project" value="InterPro"/>
</dbReference>
<evidence type="ECO:0000256" key="1">
    <source>
        <dbReference type="SAM" id="MobiDB-lite"/>
    </source>
</evidence>
<proteinExistence type="predicted"/>
<dbReference type="Gene3D" id="3.40.50.200">
    <property type="entry name" value="Peptidase S8/S53 domain"/>
    <property type="match status" value="1"/>
</dbReference>
<keyword evidence="2" id="KW-0732">Signal</keyword>
<feature type="compositionally biased region" description="Basic and acidic residues" evidence="1">
    <location>
        <begin position="1175"/>
        <end position="1185"/>
    </location>
</feature>
<dbReference type="GO" id="GO:0004252">
    <property type="term" value="F:serine-type endopeptidase activity"/>
    <property type="evidence" value="ECO:0007669"/>
    <property type="project" value="InterPro"/>
</dbReference>
<name>A0A9N9PJ91_9HELO</name>
<feature type="region of interest" description="Disordered" evidence="1">
    <location>
        <begin position="365"/>
        <end position="392"/>
    </location>
</feature>
<evidence type="ECO:0000313" key="4">
    <source>
        <dbReference type="Proteomes" id="UP000696280"/>
    </source>
</evidence>
<dbReference type="CDD" id="cd00306">
    <property type="entry name" value="Peptidases_S8_S53"/>
    <property type="match status" value="1"/>
</dbReference>
<dbReference type="AlphaFoldDB" id="A0A9N9PJ91"/>
<feature type="compositionally biased region" description="Pro residues" evidence="1">
    <location>
        <begin position="372"/>
        <end position="382"/>
    </location>
</feature>
<dbReference type="SUPFAM" id="SSF52743">
    <property type="entry name" value="Subtilisin-like"/>
    <property type="match status" value="1"/>
</dbReference>
<protein>
    <recommendedName>
        <fullName evidence="5">Peptidase S8/S53 domain-containing protein</fullName>
    </recommendedName>
</protein>
<organism evidence="3 4">
    <name type="scientific">Hymenoscyphus fraxineus</name>
    <dbReference type="NCBI Taxonomy" id="746836"/>
    <lineage>
        <taxon>Eukaryota</taxon>
        <taxon>Fungi</taxon>
        <taxon>Dikarya</taxon>
        <taxon>Ascomycota</taxon>
        <taxon>Pezizomycotina</taxon>
        <taxon>Leotiomycetes</taxon>
        <taxon>Helotiales</taxon>
        <taxon>Helotiaceae</taxon>
        <taxon>Hymenoscyphus</taxon>
    </lineage>
</organism>
<feature type="region of interest" description="Disordered" evidence="1">
    <location>
        <begin position="1016"/>
        <end position="1200"/>
    </location>
</feature>
<feature type="compositionally biased region" description="Pro residues" evidence="1">
    <location>
        <begin position="1140"/>
        <end position="1174"/>
    </location>
</feature>
<evidence type="ECO:0000256" key="2">
    <source>
        <dbReference type="SAM" id="SignalP"/>
    </source>
</evidence>
<dbReference type="OrthoDB" id="3565091at2759"/>